<accession>A0A5S9MDX5</accession>
<evidence type="ECO:0000313" key="3">
    <source>
        <dbReference type="Proteomes" id="UP000464658"/>
    </source>
</evidence>
<dbReference type="InterPro" id="IPR013758">
    <property type="entry name" value="Topo_IIA_A/C_ab"/>
</dbReference>
<evidence type="ECO:0000256" key="1">
    <source>
        <dbReference type="ARBA" id="ARBA00000185"/>
    </source>
</evidence>
<organism evidence="2 3">
    <name type="scientific">Bacillus safensis</name>
    <dbReference type="NCBI Taxonomy" id="561879"/>
    <lineage>
        <taxon>Bacteria</taxon>
        <taxon>Bacillati</taxon>
        <taxon>Bacillota</taxon>
        <taxon>Bacilli</taxon>
        <taxon>Bacillales</taxon>
        <taxon>Bacillaceae</taxon>
        <taxon>Bacillus</taxon>
    </lineage>
</organism>
<reference evidence="2 3" key="1">
    <citation type="submission" date="2019-12" db="EMBL/GenBank/DDBJ databases">
        <title>Full genome sequence of a Bacillus safensis strain isolated from commercially available natto in Indonesia.</title>
        <authorList>
            <person name="Yoshida M."/>
            <person name="Uomi M."/>
            <person name="Waturangi D."/>
            <person name="Ekaputri J.J."/>
            <person name="Setiamarga D.H.E."/>
        </authorList>
    </citation>
    <scope>NUCLEOTIDE SEQUENCE [LARGE SCALE GENOMIC DNA]</scope>
    <source>
        <strain evidence="2 3">IDN1</strain>
    </source>
</reference>
<dbReference type="GO" id="GO:0005524">
    <property type="term" value="F:ATP binding"/>
    <property type="evidence" value="ECO:0007669"/>
    <property type="project" value="InterPro"/>
</dbReference>
<dbReference type="Proteomes" id="UP000464658">
    <property type="component" value="Chromosome"/>
</dbReference>
<dbReference type="SUPFAM" id="SSF56719">
    <property type="entry name" value="Type II DNA topoisomerase"/>
    <property type="match status" value="1"/>
</dbReference>
<dbReference type="AlphaFoldDB" id="A0A5S9MDX5"/>
<name>A0A5S9MDX5_BACIA</name>
<dbReference type="Gene3D" id="3.90.199.10">
    <property type="entry name" value="Topoisomerase II, domain 5"/>
    <property type="match status" value="1"/>
</dbReference>
<proteinExistence type="predicted"/>
<sequence length="72" mass="8705">MAQQERFHDLPLEEVIGDRFGRYSKYIIQDRALPDARDGLKNLYKEEFYMRCMQKEIRRIKTSVKPLKQLVT</sequence>
<protein>
    <submittedName>
        <fullName evidence="2">Uncharacterized protein</fullName>
    </submittedName>
</protein>
<dbReference type="EMBL" id="AP021906">
    <property type="protein sequence ID" value="BBP89746.1"/>
    <property type="molecule type" value="Genomic_DNA"/>
</dbReference>
<dbReference type="GO" id="GO:0006265">
    <property type="term" value="P:DNA topological change"/>
    <property type="evidence" value="ECO:0007669"/>
    <property type="project" value="InterPro"/>
</dbReference>
<comment type="catalytic activity">
    <reaction evidence="1">
        <text>ATP-dependent breakage, passage and rejoining of double-stranded DNA.</text>
        <dbReference type="EC" id="5.6.2.2"/>
    </reaction>
</comment>
<gene>
    <name evidence="2" type="ORF">BsIDN1_33640</name>
</gene>
<dbReference type="GO" id="GO:0003677">
    <property type="term" value="F:DNA binding"/>
    <property type="evidence" value="ECO:0007669"/>
    <property type="project" value="InterPro"/>
</dbReference>
<dbReference type="GO" id="GO:0034335">
    <property type="term" value="F:DNA negative supercoiling activity"/>
    <property type="evidence" value="ECO:0007669"/>
    <property type="project" value="UniProtKB-ARBA"/>
</dbReference>
<evidence type="ECO:0000313" key="2">
    <source>
        <dbReference type="EMBL" id="BBP89746.1"/>
    </source>
</evidence>
<dbReference type="InterPro" id="IPR013760">
    <property type="entry name" value="Topo_IIA-like_dom_sf"/>
</dbReference>